<evidence type="ECO:0000313" key="4">
    <source>
        <dbReference type="Proteomes" id="UP001148786"/>
    </source>
</evidence>
<dbReference type="AlphaFoldDB" id="A0A9W8KBD0"/>
<name>A0A9W8KBD0_9AGAR</name>
<accession>A0A9W8KBD0</accession>
<evidence type="ECO:0000313" key="3">
    <source>
        <dbReference type="EMBL" id="KAJ3514715.1"/>
    </source>
</evidence>
<proteinExistence type="predicted"/>
<keyword evidence="2" id="KW-0496">Mitochondrion</keyword>
<dbReference type="Proteomes" id="UP001148786">
    <property type="component" value="Unassembled WGS sequence"/>
</dbReference>
<organism evidence="3 4">
    <name type="scientific">Agrocybe chaxingu</name>
    <dbReference type="NCBI Taxonomy" id="84603"/>
    <lineage>
        <taxon>Eukaryota</taxon>
        <taxon>Fungi</taxon>
        <taxon>Dikarya</taxon>
        <taxon>Basidiomycota</taxon>
        <taxon>Agaricomycotina</taxon>
        <taxon>Agaricomycetes</taxon>
        <taxon>Agaricomycetidae</taxon>
        <taxon>Agaricales</taxon>
        <taxon>Agaricineae</taxon>
        <taxon>Strophariaceae</taxon>
        <taxon>Agrocybe</taxon>
    </lineage>
</organism>
<dbReference type="Gene3D" id="3.40.50.1220">
    <property type="entry name" value="TPP-binding domain"/>
    <property type="match status" value="1"/>
</dbReference>
<reference evidence="3" key="1">
    <citation type="submission" date="2022-07" db="EMBL/GenBank/DDBJ databases">
        <title>Genome Sequence of Agrocybe chaxingu.</title>
        <authorList>
            <person name="Buettner E."/>
        </authorList>
    </citation>
    <scope>NUCLEOTIDE SEQUENCE</scope>
    <source>
        <strain evidence="3">MP-N11</strain>
    </source>
</reference>
<keyword evidence="4" id="KW-1185">Reference proteome</keyword>
<evidence type="ECO:0000256" key="2">
    <source>
        <dbReference type="ARBA" id="ARBA00023128"/>
    </source>
</evidence>
<dbReference type="InterPro" id="IPR029035">
    <property type="entry name" value="DHS-like_NAD/FAD-binding_dom"/>
</dbReference>
<protein>
    <recommendedName>
        <fullName evidence="5">Deacetylase sirtuin-type domain-containing protein</fullName>
    </recommendedName>
</protein>
<sequence length="70" mass="7482">MRVSVPAIPKALLDAKPSLSIKSLREATERLSDFIGAGNVTILTGAGVSVDSGIRAYRGDDGRYMNPNYK</sequence>
<dbReference type="EMBL" id="JANKHO010000131">
    <property type="protein sequence ID" value="KAJ3514715.1"/>
    <property type="molecule type" value="Genomic_DNA"/>
</dbReference>
<comment type="subcellular location">
    <subcellularLocation>
        <location evidence="1">Mitochondrion</location>
    </subcellularLocation>
</comment>
<dbReference type="SUPFAM" id="SSF52467">
    <property type="entry name" value="DHS-like NAD/FAD-binding domain"/>
    <property type="match status" value="1"/>
</dbReference>
<comment type="caution">
    <text evidence="3">The sequence shown here is derived from an EMBL/GenBank/DDBJ whole genome shotgun (WGS) entry which is preliminary data.</text>
</comment>
<dbReference type="GO" id="GO:0005739">
    <property type="term" value="C:mitochondrion"/>
    <property type="evidence" value="ECO:0007669"/>
    <property type="project" value="UniProtKB-SubCell"/>
</dbReference>
<evidence type="ECO:0008006" key="5">
    <source>
        <dbReference type="Google" id="ProtNLM"/>
    </source>
</evidence>
<gene>
    <name evidence="3" type="ORF">NLJ89_g2210</name>
</gene>
<dbReference type="OrthoDB" id="424302at2759"/>
<evidence type="ECO:0000256" key="1">
    <source>
        <dbReference type="ARBA" id="ARBA00004173"/>
    </source>
</evidence>